<dbReference type="EMBL" id="CAJNBJ010000002">
    <property type="protein sequence ID" value="CAE6726824.1"/>
    <property type="molecule type" value="Genomic_DNA"/>
</dbReference>
<organism evidence="7 8">
    <name type="scientific">Nitrospira defluvii</name>
    <dbReference type="NCBI Taxonomy" id="330214"/>
    <lineage>
        <taxon>Bacteria</taxon>
        <taxon>Pseudomonadati</taxon>
        <taxon>Nitrospirota</taxon>
        <taxon>Nitrospiria</taxon>
        <taxon>Nitrospirales</taxon>
        <taxon>Nitrospiraceae</taxon>
        <taxon>Nitrospira</taxon>
    </lineage>
</organism>
<evidence type="ECO:0000256" key="2">
    <source>
        <dbReference type="ARBA" id="ARBA00022448"/>
    </source>
</evidence>
<name>A0ABM8R128_9BACT</name>
<comment type="similarity">
    <text evidence="1">Belongs to the membrane fusion protein (MFP) (TC 8.A.1) family.</text>
</comment>
<keyword evidence="2" id="KW-0813">Transport</keyword>
<dbReference type="NCBIfam" id="TIGR01730">
    <property type="entry name" value="RND_mfp"/>
    <property type="match status" value="1"/>
</dbReference>
<dbReference type="Gene3D" id="2.40.30.170">
    <property type="match status" value="1"/>
</dbReference>
<protein>
    <submittedName>
        <fullName evidence="7">Cobalt/zinc/cadmium efflux RND transporter, membrane fusion protein, CzcB family</fullName>
    </submittedName>
</protein>
<sequence>MISGANRVVVLGLVLCLCACSQKPEPASAPAASPAEPAAGQLTVPSTGQIETAVVDFKPVQPELVLVGKIAYGEDRYSKISSPLQGRVVEVRAKLGDRVEAGATLLVIDSSDITAAYSEFVKEASELEYSSRAQELAKELYATKALALKDLKQAENDLIKARAEFRRSKERLLSLRIPAAELEKPLAQQRITSRFEMKSPLAGTVVERAVTPGQSVGGDPAQVLFTVADLDRLQVVADVYERDLALVKVSQVGRINVEAYPGTDFASVVASIGDVVDPNTRTIKVRAWVDNRDQRLKPEMFARLRLDVGDATPFLAIPKEAVVEIDGKHFVYVVEAPGRYVKREVVVSNVSGGQVRVLEGVTSGQRIVTKGAVLIKGQEVK</sequence>
<gene>
    <name evidence="7" type="ORF">NSPZN2_100145</name>
</gene>
<dbReference type="Proteomes" id="UP000675880">
    <property type="component" value="Unassembled WGS sequence"/>
</dbReference>
<dbReference type="Pfam" id="PF25973">
    <property type="entry name" value="BSH_CzcB"/>
    <property type="match status" value="1"/>
</dbReference>
<feature type="domain" description="CusB-like beta-barrel" evidence="4">
    <location>
        <begin position="235"/>
        <end position="306"/>
    </location>
</feature>
<dbReference type="PANTHER" id="PTHR30097:SF4">
    <property type="entry name" value="SLR6042 PROTEIN"/>
    <property type="match status" value="1"/>
</dbReference>
<evidence type="ECO:0000256" key="3">
    <source>
        <dbReference type="SAM" id="Coils"/>
    </source>
</evidence>
<keyword evidence="8" id="KW-1185">Reference proteome</keyword>
<comment type="caution">
    <text evidence="7">The sequence shown here is derived from an EMBL/GenBank/DDBJ whole genome shotgun (WGS) entry which is preliminary data.</text>
</comment>
<dbReference type="PANTHER" id="PTHR30097">
    <property type="entry name" value="CATION EFFLUX SYSTEM PROTEIN CUSB"/>
    <property type="match status" value="1"/>
</dbReference>
<dbReference type="InterPro" id="IPR058647">
    <property type="entry name" value="BSH_CzcB-like"/>
</dbReference>
<dbReference type="Gene3D" id="2.40.420.20">
    <property type="match status" value="1"/>
</dbReference>
<proteinExistence type="inferred from homology"/>
<dbReference type="Pfam" id="PF25954">
    <property type="entry name" value="Beta-barrel_RND_2"/>
    <property type="match status" value="1"/>
</dbReference>
<feature type="coiled-coil region" evidence="3">
    <location>
        <begin position="137"/>
        <end position="171"/>
    </location>
</feature>
<dbReference type="Gene3D" id="1.10.287.470">
    <property type="entry name" value="Helix hairpin bin"/>
    <property type="match status" value="1"/>
</dbReference>
<dbReference type="Pfam" id="PF25975">
    <property type="entry name" value="CzcB_C"/>
    <property type="match status" value="1"/>
</dbReference>
<dbReference type="RefSeq" id="WP_213041516.1">
    <property type="nucleotide sequence ID" value="NZ_CAJNBJ010000002.1"/>
</dbReference>
<dbReference type="InterPro" id="IPR058649">
    <property type="entry name" value="CzcB_C"/>
</dbReference>
<feature type="domain" description="CzcB-like barrel-sandwich hybrid" evidence="5">
    <location>
        <begin position="78"/>
        <end position="229"/>
    </location>
</feature>
<dbReference type="InterPro" id="IPR006143">
    <property type="entry name" value="RND_pump_MFP"/>
</dbReference>
<evidence type="ECO:0000313" key="8">
    <source>
        <dbReference type="Proteomes" id="UP000675880"/>
    </source>
</evidence>
<evidence type="ECO:0000313" key="7">
    <source>
        <dbReference type="EMBL" id="CAE6726824.1"/>
    </source>
</evidence>
<evidence type="ECO:0000256" key="1">
    <source>
        <dbReference type="ARBA" id="ARBA00009477"/>
    </source>
</evidence>
<accession>A0ABM8R128</accession>
<dbReference type="SUPFAM" id="SSF111369">
    <property type="entry name" value="HlyD-like secretion proteins"/>
    <property type="match status" value="1"/>
</dbReference>
<evidence type="ECO:0000259" key="6">
    <source>
        <dbReference type="Pfam" id="PF25975"/>
    </source>
</evidence>
<feature type="domain" description="CzcB-like C-terminal circularly permuted SH3-like" evidence="6">
    <location>
        <begin position="315"/>
        <end position="376"/>
    </location>
</feature>
<evidence type="ECO:0000259" key="4">
    <source>
        <dbReference type="Pfam" id="PF25954"/>
    </source>
</evidence>
<dbReference type="InterPro" id="IPR058792">
    <property type="entry name" value="Beta-barrel_RND_2"/>
</dbReference>
<dbReference type="Gene3D" id="2.40.50.100">
    <property type="match status" value="1"/>
</dbReference>
<dbReference type="InterPro" id="IPR051909">
    <property type="entry name" value="MFP_Cation_Efflux"/>
</dbReference>
<evidence type="ECO:0000259" key="5">
    <source>
        <dbReference type="Pfam" id="PF25973"/>
    </source>
</evidence>
<keyword evidence="3" id="KW-0175">Coiled coil</keyword>
<reference evidence="7 8" key="1">
    <citation type="submission" date="2021-02" db="EMBL/GenBank/DDBJ databases">
        <authorList>
            <person name="Han P."/>
        </authorList>
    </citation>
    <scope>NUCLEOTIDE SEQUENCE [LARGE SCALE GENOMIC DNA]</scope>
    <source>
        <strain evidence="7">Candidatus Nitrospira sp. ZN2</strain>
    </source>
</reference>